<evidence type="ECO:0000256" key="2">
    <source>
        <dbReference type="ARBA" id="ARBA00007639"/>
    </source>
</evidence>
<keyword evidence="3 4" id="KW-0732">Signal</keyword>
<evidence type="ECO:0000256" key="1">
    <source>
        <dbReference type="ARBA" id="ARBA00004196"/>
    </source>
</evidence>
<dbReference type="SUPFAM" id="SSF53822">
    <property type="entry name" value="Periplasmic binding protein-like I"/>
    <property type="match status" value="1"/>
</dbReference>
<comment type="similarity">
    <text evidence="2">Belongs to the bacterial solute-binding protein 2 family.</text>
</comment>
<feature type="chain" id="PRO_5006443133" description="Periplasmic binding protein domain-containing protein" evidence="4">
    <location>
        <begin position="23"/>
        <end position="319"/>
    </location>
</feature>
<dbReference type="CDD" id="cd01536">
    <property type="entry name" value="PBP1_ABC_sugar_binding-like"/>
    <property type="match status" value="1"/>
</dbReference>
<comment type="caution">
    <text evidence="6">The sequence shown here is derived from an EMBL/GenBank/DDBJ whole genome shotgun (WGS) entry which is preliminary data.</text>
</comment>
<dbReference type="AlphaFoldDB" id="A0A0R3LJS4"/>
<dbReference type="RefSeq" id="WP_057836392.1">
    <property type="nucleotide sequence ID" value="NZ_LLXZ01000102.1"/>
</dbReference>
<evidence type="ECO:0000313" key="6">
    <source>
        <dbReference type="EMBL" id="KRR07374.1"/>
    </source>
</evidence>
<dbReference type="InterPro" id="IPR025997">
    <property type="entry name" value="SBP_2_dom"/>
</dbReference>
<reference evidence="6 7" key="1">
    <citation type="submission" date="2014-03" db="EMBL/GenBank/DDBJ databases">
        <title>Bradyrhizobium valentinum sp. nov., isolated from effective nodules of Lupinus mariae-josephae, a lupine endemic of basic-lime soils in Eastern Spain.</title>
        <authorList>
            <person name="Duran D."/>
            <person name="Rey L."/>
            <person name="Navarro A."/>
            <person name="Busquets A."/>
            <person name="Imperial J."/>
            <person name="Ruiz-Argueso T."/>
        </authorList>
    </citation>
    <scope>NUCLEOTIDE SEQUENCE [LARGE SCALE GENOMIC DNA]</scope>
    <source>
        <strain evidence="6 7">PAC68</strain>
    </source>
</reference>
<comment type="subcellular location">
    <subcellularLocation>
        <location evidence="1">Cell envelope</location>
    </subcellularLocation>
</comment>
<dbReference type="PANTHER" id="PTHR46847">
    <property type="entry name" value="D-ALLOSE-BINDING PERIPLASMIC PROTEIN-RELATED"/>
    <property type="match status" value="1"/>
</dbReference>
<name>A0A0R3LJS4_9BRAD</name>
<evidence type="ECO:0000313" key="7">
    <source>
        <dbReference type="Proteomes" id="UP000050863"/>
    </source>
</evidence>
<dbReference type="EMBL" id="LLXZ01000102">
    <property type="protein sequence ID" value="KRR07374.1"/>
    <property type="molecule type" value="Genomic_DNA"/>
</dbReference>
<keyword evidence="7" id="KW-1185">Reference proteome</keyword>
<dbReference type="InterPro" id="IPR028082">
    <property type="entry name" value="Peripla_BP_I"/>
</dbReference>
<feature type="domain" description="Periplasmic binding protein" evidence="5">
    <location>
        <begin position="29"/>
        <end position="281"/>
    </location>
</feature>
<sequence>MRSLMTAVISSAIALCTLRASAADNPMTIAVFTKNRTNPAYEAFRIASDQIARTSGVRVIHLVPDKPDNVDEQKAMVEQVLKERPDAIIFIPVDDVAMIDSVRKLNDAKIPIVLVSNPLPGSFVTYVGADDFEIGYREARYLFEKLGGKGKIVVIEGTPAAPTNRERVRGYQRAFAEFPGIQVLGSGIGNYQQPDARRVMEKFLSEHKEIDAVLSANDSMALGVLEALKAANRTATVIGINGILPAVKQIEAGGMLATVDFNMFKIGCTATRAAVRHLRKEPLPEKVMLPAEVIDKTNYKAWLVPVDQRACPEWSDVAR</sequence>
<dbReference type="OrthoDB" id="3837830at2"/>
<proteinExistence type="inferred from homology"/>
<dbReference type="PANTHER" id="PTHR46847:SF1">
    <property type="entry name" value="D-ALLOSE-BINDING PERIPLASMIC PROTEIN-RELATED"/>
    <property type="match status" value="1"/>
</dbReference>
<dbReference type="Pfam" id="PF13407">
    <property type="entry name" value="Peripla_BP_4"/>
    <property type="match status" value="1"/>
</dbReference>
<evidence type="ECO:0000259" key="5">
    <source>
        <dbReference type="Pfam" id="PF13407"/>
    </source>
</evidence>
<gene>
    <name evidence="6" type="ORF">CQ12_00905</name>
</gene>
<evidence type="ECO:0000256" key="3">
    <source>
        <dbReference type="ARBA" id="ARBA00022729"/>
    </source>
</evidence>
<accession>A0A0R3LJS4</accession>
<evidence type="ECO:0000256" key="4">
    <source>
        <dbReference type="SAM" id="SignalP"/>
    </source>
</evidence>
<protein>
    <recommendedName>
        <fullName evidence="5">Periplasmic binding protein domain-containing protein</fullName>
    </recommendedName>
</protein>
<dbReference type="Proteomes" id="UP000050863">
    <property type="component" value="Unassembled WGS sequence"/>
</dbReference>
<dbReference type="Gene3D" id="3.40.50.2300">
    <property type="match status" value="2"/>
</dbReference>
<dbReference type="GO" id="GO:0030313">
    <property type="term" value="C:cell envelope"/>
    <property type="evidence" value="ECO:0007669"/>
    <property type="project" value="UniProtKB-SubCell"/>
</dbReference>
<feature type="signal peptide" evidence="4">
    <location>
        <begin position="1"/>
        <end position="22"/>
    </location>
</feature>
<dbReference type="GO" id="GO:0030246">
    <property type="term" value="F:carbohydrate binding"/>
    <property type="evidence" value="ECO:0007669"/>
    <property type="project" value="UniProtKB-ARBA"/>
</dbReference>
<dbReference type="STRING" id="280332.CQ12_00905"/>
<organism evidence="6 7">
    <name type="scientific">Bradyrhizobium jicamae</name>
    <dbReference type="NCBI Taxonomy" id="280332"/>
    <lineage>
        <taxon>Bacteria</taxon>
        <taxon>Pseudomonadati</taxon>
        <taxon>Pseudomonadota</taxon>
        <taxon>Alphaproteobacteria</taxon>
        <taxon>Hyphomicrobiales</taxon>
        <taxon>Nitrobacteraceae</taxon>
        <taxon>Bradyrhizobium</taxon>
    </lineage>
</organism>